<accession>A0A507CD67</accession>
<gene>
    <name evidence="5" type="ORF">SmJEL517_g01699</name>
</gene>
<dbReference type="GO" id="GO:0005634">
    <property type="term" value="C:nucleus"/>
    <property type="evidence" value="ECO:0007669"/>
    <property type="project" value="TreeGrafter"/>
</dbReference>
<dbReference type="RefSeq" id="XP_031026249.1">
    <property type="nucleotide sequence ID" value="XM_031167627.1"/>
</dbReference>
<keyword evidence="6" id="KW-1185">Reference proteome</keyword>
<dbReference type="InterPro" id="IPR001525">
    <property type="entry name" value="C5_MeTfrase"/>
</dbReference>
<evidence type="ECO:0000313" key="6">
    <source>
        <dbReference type="Proteomes" id="UP000319731"/>
    </source>
</evidence>
<dbReference type="Pfam" id="PF00145">
    <property type="entry name" value="DNA_methylase"/>
    <property type="match status" value="1"/>
</dbReference>
<organism evidence="5 6">
    <name type="scientific">Synchytrium microbalum</name>
    <dbReference type="NCBI Taxonomy" id="1806994"/>
    <lineage>
        <taxon>Eukaryota</taxon>
        <taxon>Fungi</taxon>
        <taxon>Fungi incertae sedis</taxon>
        <taxon>Chytridiomycota</taxon>
        <taxon>Chytridiomycota incertae sedis</taxon>
        <taxon>Chytridiomycetes</taxon>
        <taxon>Synchytriales</taxon>
        <taxon>Synchytriaceae</taxon>
        <taxon>Synchytrium</taxon>
    </lineage>
</organism>
<proteinExistence type="inferred from homology"/>
<evidence type="ECO:0000313" key="5">
    <source>
        <dbReference type="EMBL" id="TPX35864.1"/>
    </source>
</evidence>
<dbReference type="STRING" id="1806994.A0A507CD67"/>
<dbReference type="GO" id="GO:0032259">
    <property type="term" value="P:methylation"/>
    <property type="evidence" value="ECO:0007669"/>
    <property type="project" value="UniProtKB-KW"/>
</dbReference>
<evidence type="ECO:0000256" key="1">
    <source>
        <dbReference type="ARBA" id="ARBA00022603"/>
    </source>
</evidence>
<dbReference type="Gene3D" id="3.40.30.10">
    <property type="entry name" value="Glutaredoxin"/>
    <property type="match status" value="1"/>
</dbReference>
<sequence length="486" mass="55488">MAAPIPSKTPGFARGSGDLRLDVFLDPLGQEETDMVYKFLDAVFSEMDSFIADQLNDADTRTFVSKFLIERFPLDKLEFRQLLNRNSTADAQARVAWKYGCTRGVSGTPQVFINDVLSLTLSNSDKKDEWHYSLERAFGDKELPIVAAAFDININANNCYFHNFGFRPHLWNIETIAAEKYASYEADIWTMSPPCQPYTQGGKELDDLDPRAKGLLHLISILPKLHKPPHYIFLENVPNFERSRSRARLVEQLDVLGYDINEFLLTPLQFGIANDRRRYYLTARRVLESRAEGTQPYIERATMITGWPINDRIETPKSPPALSEYLDSDVVEADYYVPDEYILKRHQFNFDVVKPNEHLCSVFTQAYGSHHVIGSGSFLQTRDFGKSFEYLNPQTLIDLKPRFFTPTECARLHGLPLREQDGDANLKLRGLPLQEQGGSEGKCNDKHYFEFPSSLSRIQCYKLVGNSLNVVVVSELMKHALFSDII</sequence>
<dbReference type="GeneID" id="42002924"/>
<dbReference type="Gene3D" id="3.90.120.10">
    <property type="entry name" value="DNA Methylase, subunit A, domain 2"/>
    <property type="match status" value="1"/>
</dbReference>
<feature type="active site" evidence="4">
    <location>
        <position position="195"/>
    </location>
</feature>
<keyword evidence="1 4" id="KW-0489">Methyltransferase</keyword>
<dbReference type="SUPFAM" id="SSF53335">
    <property type="entry name" value="S-adenosyl-L-methionine-dependent methyltransferases"/>
    <property type="match status" value="1"/>
</dbReference>
<dbReference type="PROSITE" id="PS51679">
    <property type="entry name" value="SAM_MT_C5"/>
    <property type="match status" value="1"/>
</dbReference>
<comment type="similarity">
    <text evidence="4">Belongs to the class I-like SAM-binding methyltransferase superfamily. C5-methyltransferase family.</text>
</comment>
<dbReference type="AlphaFoldDB" id="A0A507CD67"/>
<evidence type="ECO:0000256" key="3">
    <source>
        <dbReference type="ARBA" id="ARBA00022691"/>
    </source>
</evidence>
<reference evidence="5 6" key="1">
    <citation type="journal article" date="2019" name="Sci. Rep.">
        <title>Comparative genomics of chytrid fungi reveal insights into the obligate biotrophic and pathogenic lifestyle of Synchytrium endobioticum.</title>
        <authorList>
            <person name="van de Vossenberg B.T.L.H."/>
            <person name="Warris S."/>
            <person name="Nguyen H.D.T."/>
            <person name="van Gent-Pelzer M.P.E."/>
            <person name="Joly D.L."/>
            <person name="van de Geest H.C."/>
            <person name="Bonants P.J.M."/>
            <person name="Smith D.S."/>
            <person name="Levesque C.A."/>
            <person name="van der Lee T.A.J."/>
        </authorList>
    </citation>
    <scope>NUCLEOTIDE SEQUENCE [LARGE SCALE GENOMIC DNA]</scope>
    <source>
        <strain evidence="5 6">JEL517</strain>
    </source>
</reference>
<dbReference type="PANTHER" id="PTHR46098">
    <property type="entry name" value="TRNA (CYTOSINE(38)-C(5))-METHYLTRANSFERASE"/>
    <property type="match status" value="1"/>
</dbReference>
<dbReference type="PANTHER" id="PTHR46098:SF1">
    <property type="entry name" value="TRNA (CYTOSINE(38)-C(5))-METHYLTRANSFERASE"/>
    <property type="match status" value="1"/>
</dbReference>
<evidence type="ECO:0000256" key="2">
    <source>
        <dbReference type="ARBA" id="ARBA00022679"/>
    </source>
</evidence>
<dbReference type="EMBL" id="QEAO01000006">
    <property type="protein sequence ID" value="TPX35864.1"/>
    <property type="molecule type" value="Genomic_DNA"/>
</dbReference>
<name>A0A507CD67_9FUNG</name>
<comment type="caution">
    <text evidence="5">The sequence shown here is derived from an EMBL/GenBank/DDBJ whole genome shotgun (WGS) entry which is preliminary data.</text>
</comment>
<dbReference type="InterPro" id="IPR029063">
    <property type="entry name" value="SAM-dependent_MTases_sf"/>
</dbReference>
<dbReference type="InterPro" id="IPR050750">
    <property type="entry name" value="C5-MTase"/>
</dbReference>
<dbReference type="Proteomes" id="UP000319731">
    <property type="component" value="Unassembled WGS sequence"/>
</dbReference>
<protein>
    <submittedName>
        <fullName evidence="5">DNA (Cytosine-5-)-methyltransferase</fullName>
    </submittedName>
</protein>
<dbReference type="OrthoDB" id="414133at2759"/>
<keyword evidence="2 4" id="KW-0808">Transferase</keyword>
<dbReference type="Gene3D" id="3.40.50.150">
    <property type="entry name" value="Vaccinia Virus protein VP39"/>
    <property type="match status" value="1"/>
</dbReference>
<keyword evidence="3 4" id="KW-0949">S-adenosyl-L-methionine</keyword>
<evidence type="ECO:0000256" key="4">
    <source>
        <dbReference type="PROSITE-ProRule" id="PRU01016"/>
    </source>
</evidence>
<dbReference type="GO" id="GO:0008168">
    <property type="term" value="F:methyltransferase activity"/>
    <property type="evidence" value="ECO:0007669"/>
    <property type="project" value="UniProtKB-KW"/>
</dbReference>